<keyword evidence="5" id="KW-1185">Reference proteome</keyword>
<evidence type="ECO:0008006" key="6">
    <source>
        <dbReference type="Google" id="ProtNLM"/>
    </source>
</evidence>
<protein>
    <recommendedName>
        <fullName evidence="6">ATP synthase F0 sector subunit C</fullName>
    </recommendedName>
</protein>
<organism evidence="2 4">
    <name type="scientific">Flavobacterium tructae</name>
    <dbReference type="NCBI Taxonomy" id="1114873"/>
    <lineage>
        <taxon>Bacteria</taxon>
        <taxon>Pseudomonadati</taxon>
        <taxon>Bacteroidota</taxon>
        <taxon>Flavobacteriia</taxon>
        <taxon>Flavobacteriales</taxon>
        <taxon>Flavobacteriaceae</taxon>
        <taxon>Flavobacterium</taxon>
    </lineage>
</organism>
<accession>A0A1S1J0J2</accession>
<evidence type="ECO:0000256" key="1">
    <source>
        <dbReference type="SAM" id="Phobius"/>
    </source>
</evidence>
<reference evidence="4" key="1">
    <citation type="submission" date="2016-09" db="EMBL/GenBank/DDBJ databases">
        <authorList>
            <person name="Chen S."/>
            <person name="Walker E."/>
        </authorList>
    </citation>
    <scope>NUCLEOTIDE SEQUENCE [LARGE SCALE GENOMIC DNA]</scope>
    <source>
        <strain evidence="4">MSU</strain>
    </source>
</reference>
<reference evidence="3 5" key="3">
    <citation type="submission" date="2016-11" db="EMBL/GenBank/DDBJ databases">
        <title>Whole genomes of Flavobacteriaceae.</title>
        <authorList>
            <person name="Stine C."/>
            <person name="Li C."/>
            <person name="Tadesse D."/>
        </authorList>
    </citation>
    <scope>NUCLEOTIDE SEQUENCE [LARGE SCALE GENOMIC DNA]</scope>
    <source>
        <strain evidence="3 5">ATCC BAA-2541</strain>
    </source>
</reference>
<feature type="transmembrane region" description="Helical" evidence="1">
    <location>
        <begin position="7"/>
        <end position="25"/>
    </location>
</feature>
<dbReference type="EMBL" id="MUHG01000017">
    <property type="protein sequence ID" value="OXB19800.1"/>
    <property type="molecule type" value="Genomic_DNA"/>
</dbReference>
<dbReference type="Proteomes" id="UP000180252">
    <property type="component" value="Unassembled WGS sequence"/>
</dbReference>
<keyword evidence="1" id="KW-0472">Membrane</keyword>
<gene>
    <name evidence="3" type="ORF">B0A71_10180</name>
    <name evidence="2" type="ORF">BHE19_18675</name>
</gene>
<evidence type="ECO:0000313" key="2">
    <source>
        <dbReference type="EMBL" id="OHT43320.1"/>
    </source>
</evidence>
<sequence>MENQKASSFVFSIIAIILGVVLYKQFDFEKLTFEKPALAVLYIIVFLFSVFILIKNAKKGSAK</sequence>
<feature type="transmembrane region" description="Helical" evidence="1">
    <location>
        <begin position="37"/>
        <end position="54"/>
    </location>
</feature>
<evidence type="ECO:0000313" key="3">
    <source>
        <dbReference type="EMBL" id="OXB19800.1"/>
    </source>
</evidence>
<proteinExistence type="predicted"/>
<dbReference type="AlphaFoldDB" id="A0A1S1J0J2"/>
<keyword evidence="1" id="KW-0812">Transmembrane</keyword>
<evidence type="ECO:0000313" key="4">
    <source>
        <dbReference type="Proteomes" id="UP000180252"/>
    </source>
</evidence>
<dbReference type="Proteomes" id="UP000198319">
    <property type="component" value="Unassembled WGS sequence"/>
</dbReference>
<evidence type="ECO:0000313" key="5">
    <source>
        <dbReference type="Proteomes" id="UP000198319"/>
    </source>
</evidence>
<reference evidence="2" key="2">
    <citation type="submission" date="2016-09" db="EMBL/GenBank/DDBJ databases">
        <authorList>
            <person name="Capua I."/>
            <person name="De Benedictis P."/>
            <person name="Joannis T."/>
            <person name="Lombin L.H."/>
            <person name="Cattoli G."/>
        </authorList>
    </citation>
    <scope>NUCLEOTIDE SEQUENCE [LARGE SCALE GENOMIC DNA]</scope>
    <source>
        <strain evidence="2">MSU</strain>
    </source>
</reference>
<name>A0A1S1J0J2_9FLAO</name>
<dbReference type="EMBL" id="MIKE01000028">
    <property type="protein sequence ID" value="OHT43320.1"/>
    <property type="molecule type" value="Genomic_DNA"/>
</dbReference>
<dbReference type="RefSeq" id="WP_070908717.1">
    <property type="nucleotide sequence ID" value="NZ_MIKE01000028.1"/>
</dbReference>
<keyword evidence="1" id="KW-1133">Transmembrane helix</keyword>
<comment type="caution">
    <text evidence="2">The sequence shown here is derived from an EMBL/GenBank/DDBJ whole genome shotgun (WGS) entry which is preliminary data.</text>
</comment>